<dbReference type="SUPFAM" id="SSF53474">
    <property type="entry name" value="alpha/beta-Hydrolases"/>
    <property type="match status" value="1"/>
</dbReference>
<dbReference type="GO" id="GO:0005737">
    <property type="term" value="C:cytoplasm"/>
    <property type="evidence" value="ECO:0007669"/>
    <property type="project" value="UniProtKB-SubCell"/>
</dbReference>
<evidence type="ECO:0000256" key="8">
    <source>
        <dbReference type="ARBA" id="ARBA00022670"/>
    </source>
</evidence>
<evidence type="ECO:0000259" key="14">
    <source>
        <dbReference type="Pfam" id="PF00561"/>
    </source>
</evidence>
<gene>
    <name evidence="15" type="ORF">AB835_05025</name>
</gene>
<organism evidence="15 16">
    <name type="scientific">Candidatus Endobugula sertula</name>
    <name type="common">Bugula neritina bacterial symbiont</name>
    <dbReference type="NCBI Taxonomy" id="62101"/>
    <lineage>
        <taxon>Bacteria</taxon>
        <taxon>Pseudomonadati</taxon>
        <taxon>Pseudomonadota</taxon>
        <taxon>Gammaproteobacteria</taxon>
        <taxon>Cellvibrionales</taxon>
        <taxon>Cellvibrionaceae</taxon>
        <taxon>Candidatus Endobugula</taxon>
    </lineage>
</organism>
<dbReference type="NCBIfam" id="TIGR01249">
    <property type="entry name" value="pro_imino_pep_1"/>
    <property type="match status" value="1"/>
</dbReference>
<dbReference type="PIRSF" id="PIRSF006431">
    <property type="entry name" value="Pept_S33"/>
    <property type="match status" value="1"/>
</dbReference>
<evidence type="ECO:0000313" key="15">
    <source>
        <dbReference type="EMBL" id="ODS24238.1"/>
    </source>
</evidence>
<dbReference type="PANTHER" id="PTHR43722">
    <property type="entry name" value="PROLINE IMINOPEPTIDASE"/>
    <property type="match status" value="1"/>
</dbReference>
<dbReference type="InterPro" id="IPR029058">
    <property type="entry name" value="AB_hydrolase_fold"/>
</dbReference>
<dbReference type="Gene3D" id="3.40.50.1820">
    <property type="entry name" value="alpha/beta hydrolase"/>
    <property type="match status" value="1"/>
</dbReference>
<dbReference type="Pfam" id="PF00561">
    <property type="entry name" value="Abhydrolase_1"/>
    <property type="match status" value="1"/>
</dbReference>
<evidence type="ECO:0000256" key="12">
    <source>
        <dbReference type="PIRSR" id="PIRSR006431-1"/>
    </source>
</evidence>
<comment type="catalytic activity">
    <reaction evidence="1 11 13">
        <text>Release of N-terminal proline from a peptide.</text>
        <dbReference type="EC" id="3.4.11.5"/>
    </reaction>
</comment>
<evidence type="ECO:0000256" key="11">
    <source>
        <dbReference type="PIRNR" id="PIRNR006431"/>
    </source>
</evidence>
<dbReference type="EC" id="3.4.11.5" evidence="4 11"/>
<keyword evidence="7 11" id="KW-0963">Cytoplasm</keyword>
<comment type="caution">
    <text evidence="15">The sequence shown here is derived from an EMBL/GenBank/DDBJ whole genome shotgun (WGS) entry which is preliminary data.</text>
</comment>
<dbReference type="InterPro" id="IPR000073">
    <property type="entry name" value="AB_hydrolase_1"/>
</dbReference>
<evidence type="ECO:0000256" key="1">
    <source>
        <dbReference type="ARBA" id="ARBA00001585"/>
    </source>
</evidence>
<keyword evidence="6 11" id="KW-0031">Aminopeptidase</keyword>
<evidence type="ECO:0000256" key="3">
    <source>
        <dbReference type="ARBA" id="ARBA00010088"/>
    </source>
</evidence>
<keyword evidence="8 11" id="KW-0645">Protease</keyword>
<dbReference type="PRINTS" id="PR00793">
    <property type="entry name" value="PROAMNOPTASE"/>
</dbReference>
<protein>
    <recommendedName>
        <fullName evidence="5 11">Proline iminopeptidase</fullName>
        <shortName evidence="11">PIP</shortName>
        <ecNumber evidence="4 11">3.4.11.5</ecNumber>
    </recommendedName>
    <alternativeName>
        <fullName evidence="10 11">Prolyl aminopeptidase</fullName>
    </alternativeName>
</protein>
<dbReference type="GO" id="GO:0004177">
    <property type="term" value="F:aminopeptidase activity"/>
    <property type="evidence" value="ECO:0007669"/>
    <property type="project" value="UniProtKB-UniRule"/>
</dbReference>
<evidence type="ECO:0000256" key="6">
    <source>
        <dbReference type="ARBA" id="ARBA00022438"/>
    </source>
</evidence>
<reference evidence="15 16" key="1">
    <citation type="journal article" date="2016" name="Appl. Environ. Microbiol.">
        <title>Lack of Overt Genome Reduction in the Bryostatin-Producing Bryozoan Symbiont "Candidatus Endobugula sertula".</title>
        <authorList>
            <person name="Miller I.J."/>
            <person name="Vanee N."/>
            <person name="Fong S.S."/>
            <person name="Lim-Fong G.E."/>
            <person name="Kwan J.C."/>
        </authorList>
    </citation>
    <scope>NUCLEOTIDE SEQUENCE [LARGE SCALE GENOMIC DNA]</scope>
    <source>
        <strain evidence="15">AB1-4</strain>
    </source>
</reference>
<name>A0A1D2QRL2_9GAMM</name>
<evidence type="ECO:0000256" key="9">
    <source>
        <dbReference type="ARBA" id="ARBA00022801"/>
    </source>
</evidence>
<evidence type="ECO:0000313" key="16">
    <source>
        <dbReference type="Proteomes" id="UP000242502"/>
    </source>
</evidence>
<evidence type="ECO:0000256" key="7">
    <source>
        <dbReference type="ARBA" id="ARBA00022490"/>
    </source>
</evidence>
<dbReference type="Proteomes" id="UP000242502">
    <property type="component" value="Unassembled WGS sequence"/>
</dbReference>
<accession>A0A1D2QRL2</accession>
<dbReference type="InterPro" id="IPR005944">
    <property type="entry name" value="Pro_iminopeptidase"/>
</dbReference>
<evidence type="ECO:0000256" key="5">
    <source>
        <dbReference type="ARBA" id="ARBA00021843"/>
    </source>
</evidence>
<dbReference type="InterPro" id="IPR002410">
    <property type="entry name" value="Peptidase_S33"/>
</dbReference>
<dbReference type="EMBL" id="MDLC01000012">
    <property type="protein sequence ID" value="ODS24238.1"/>
    <property type="molecule type" value="Genomic_DNA"/>
</dbReference>
<dbReference type="PANTHER" id="PTHR43722:SF1">
    <property type="entry name" value="PROLINE IMINOPEPTIDASE"/>
    <property type="match status" value="1"/>
</dbReference>
<evidence type="ECO:0000256" key="10">
    <source>
        <dbReference type="ARBA" id="ARBA00029605"/>
    </source>
</evidence>
<dbReference type="PRINTS" id="PR00111">
    <property type="entry name" value="ABHYDROLASE"/>
</dbReference>
<feature type="domain" description="AB hydrolase-1" evidence="14">
    <location>
        <begin position="36"/>
        <end position="294"/>
    </location>
</feature>
<comment type="similarity">
    <text evidence="3 11 13">Belongs to the peptidase S33 family.</text>
</comment>
<proteinExistence type="inferred from homology"/>
<comment type="subcellular location">
    <subcellularLocation>
        <location evidence="2 11">Cytoplasm</location>
    </subcellularLocation>
</comment>
<evidence type="ECO:0000256" key="4">
    <source>
        <dbReference type="ARBA" id="ARBA00012568"/>
    </source>
</evidence>
<feature type="active site" evidence="12">
    <location>
        <position position="265"/>
    </location>
</feature>
<keyword evidence="9 11" id="KW-0378">Hydrolase</keyword>
<dbReference type="GO" id="GO:0006508">
    <property type="term" value="P:proteolysis"/>
    <property type="evidence" value="ECO:0007669"/>
    <property type="project" value="UniProtKB-KW"/>
</dbReference>
<dbReference type="STRING" id="62101.AB835_05025"/>
<feature type="active site" description="Proton donor" evidence="12">
    <location>
        <position position="293"/>
    </location>
</feature>
<feature type="active site" description="Nucleophile" evidence="12">
    <location>
        <position position="110"/>
    </location>
</feature>
<evidence type="ECO:0000256" key="13">
    <source>
        <dbReference type="RuleBase" id="RU003421"/>
    </source>
</evidence>
<sequence length="318" mass="36362">MQPLYPSIKANQHGYLDVDDIHQLYVEESGSPDGIPVLFIHGGPGAGSSLDDRRFFDPERYRIIVFDQRGAGRSRPHASLESNTTQELIGDIEKIRQHFKVEQWVLFGGSWGSTLALLYAQTYPDRVRAMVLRGIFLCRQKDLDWFYQGGASHIFPDYWENFLAPIPVEQQKHCIQSYYQLLVGDNELAKMNAAKHWSLWEARCATFRPNSDIIHAFSDCHMALSLARIEAHYFMHGAFIEENQILLNAHKLEGIPGIIIHGRYDAICPLDNAWELQRRWPAAELHIIRDAGHSSREPSMLDALVKATNDVIKRLEAE</sequence>
<evidence type="ECO:0000256" key="2">
    <source>
        <dbReference type="ARBA" id="ARBA00004496"/>
    </source>
</evidence>
<dbReference type="AlphaFoldDB" id="A0A1D2QRL2"/>